<dbReference type="EMBL" id="QPJK01000003">
    <property type="protein sequence ID" value="RCW72933.1"/>
    <property type="molecule type" value="Genomic_DNA"/>
</dbReference>
<keyword evidence="5 8" id="KW-0418">Kinase</keyword>
<feature type="domain" description="Carbohydrate kinase FGGY C-terminal" evidence="12">
    <location>
        <begin position="253"/>
        <end position="438"/>
    </location>
</feature>
<dbReference type="GO" id="GO:0005998">
    <property type="term" value="P:xylulose catabolic process"/>
    <property type="evidence" value="ECO:0007669"/>
    <property type="project" value="UniProtKB-UniRule"/>
</dbReference>
<evidence type="ECO:0000256" key="2">
    <source>
        <dbReference type="ARBA" id="ARBA00022629"/>
    </source>
</evidence>
<evidence type="ECO:0000256" key="7">
    <source>
        <dbReference type="ARBA" id="ARBA00023277"/>
    </source>
</evidence>
<name>A0A368XY65_9BURK</name>
<dbReference type="EC" id="2.7.1.17" evidence="8 10"/>
<feature type="binding site" evidence="8">
    <location>
        <begin position="79"/>
        <end position="80"/>
    </location>
    <ligand>
        <name>substrate</name>
    </ligand>
</feature>
<evidence type="ECO:0000259" key="12">
    <source>
        <dbReference type="Pfam" id="PF02782"/>
    </source>
</evidence>
<sequence length="490" mass="51560">MYLGLDLGTSELKALLLADDHGVVGVAHATLTVQRPQPQWSEQRPDAWIEALDSVMTALRARHPDAMRSVRAIGLSGHMHGAVLLDEADAVLRPAILWNDGRSAAQCELLTQAVPNLARITGNLAMPGFTAPKLLWVREHEPGIFARTRRVLLPKDWLRLAMSGEAVSDMSDASGTLWLDVARRDWSDELLAATGLTRAHMPRLVEGSAVSARIKPELAQRWGLPAGIPIAGGGGDNAASAVGMGLVAPGQGFVSLGTSGVIFVCTDGFAPNPARAVHAFCHALPGRWHQMSVMLSAASSVDWGVRAFGFADIPGFFHAAASLDNAARAQAPLFLPYLSGERSPHNDAQARGVLYGLTPAHSRADIAYAVVEGVGHGLRDGLDTLSRPPGARPLSLVGGGARSAWWSQLLADILQAPLALGAGGESGGALGAARLAWLADGGDEATVCTVPPRRGLFTPGEGTAELHQPRMERFRAVYAALKPVFAQGSA</sequence>
<dbReference type="InterPro" id="IPR043129">
    <property type="entry name" value="ATPase_NBD"/>
</dbReference>
<evidence type="ECO:0000313" key="13">
    <source>
        <dbReference type="EMBL" id="RCW72933.1"/>
    </source>
</evidence>
<keyword evidence="3 8" id="KW-0808">Transferase</keyword>
<accession>A0A368XY65</accession>
<dbReference type="InterPro" id="IPR000577">
    <property type="entry name" value="Carb_kinase_FGGY"/>
</dbReference>
<organism evidence="13 14">
    <name type="scientific">Pseudorhodoferax soli</name>
    <dbReference type="NCBI Taxonomy" id="545864"/>
    <lineage>
        <taxon>Bacteria</taxon>
        <taxon>Pseudomonadati</taxon>
        <taxon>Pseudomonadota</taxon>
        <taxon>Betaproteobacteria</taxon>
        <taxon>Burkholderiales</taxon>
        <taxon>Comamonadaceae</taxon>
    </lineage>
</organism>
<comment type="similarity">
    <text evidence="1 8 9">Belongs to the FGGY kinase family.</text>
</comment>
<feature type="site" description="Important for activity" evidence="8">
    <location>
        <position position="6"/>
    </location>
</feature>
<proteinExistence type="inferred from homology"/>
<dbReference type="HAMAP" id="MF_02220">
    <property type="entry name" value="XylB"/>
    <property type="match status" value="1"/>
</dbReference>
<gene>
    <name evidence="8 10" type="primary">xylB</name>
    <name evidence="13" type="ORF">DES41_103541</name>
</gene>
<dbReference type="SUPFAM" id="SSF53067">
    <property type="entry name" value="Actin-like ATPase domain"/>
    <property type="match status" value="2"/>
</dbReference>
<dbReference type="Pfam" id="PF02782">
    <property type="entry name" value="FGGY_C"/>
    <property type="match status" value="1"/>
</dbReference>
<comment type="function">
    <text evidence="8">Catalyzes the phosphorylation of D-xylulose to D-xylulose 5-phosphate.</text>
</comment>
<evidence type="ECO:0000256" key="8">
    <source>
        <dbReference type="HAMAP-Rule" id="MF_02220"/>
    </source>
</evidence>
<keyword evidence="6 8" id="KW-0067">ATP-binding</keyword>
<evidence type="ECO:0000256" key="4">
    <source>
        <dbReference type="ARBA" id="ARBA00022741"/>
    </source>
</evidence>
<dbReference type="InterPro" id="IPR018485">
    <property type="entry name" value="FGGY_C"/>
</dbReference>
<dbReference type="Pfam" id="PF00370">
    <property type="entry name" value="FGGY_N"/>
    <property type="match status" value="1"/>
</dbReference>
<dbReference type="PROSITE" id="PS00933">
    <property type="entry name" value="FGGY_KINASES_1"/>
    <property type="match status" value="1"/>
</dbReference>
<dbReference type="AlphaFoldDB" id="A0A368XY65"/>
<evidence type="ECO:0000256" key="5">
    <source>
        <dbReference type="ARBA" id="ARBA00022777"/>
    </source>
</evidence>
<reference evidence="13 14" key="1">
    <citation type="submission" date="2018-07" db="EMBL/GenBank/DDBJ databases">
        <title>Genomic Encyclopedia of Type Strains, Phase IV (KMG-IV): sequencing the most valuable type-strain genomes for metagenomic binning, comparative biology and taxonomic classification.</title>
        <authorList>
            <person name="Goeker M."/>
        </authorList>
    </citation>
    <scope>NUCLEOTIDE SEQUENCE [LARGE SCALE GENOMIC DNA]</scope>
    <source>
        <strain evidence="13 14">DSM 21634</strain>
    </source>
</reference>
<dbReference type="InterPro" id="IPR018483">
    <property type="entry name" value="Carb_kinase_FGGY_CS"/>
</dbReference>
<protein>
    <recommendedName>
        <fullName evidence="8 10">Xylulose kinase</fullName>
        <shortName evidence="8 10">Xylulokinase</shortName>
        <ecNumber evidence="8 10">2.7.1.17</ecNumber>
    </recommendedName>
</protein>
<dbReference type="PIRSF" id="PIRSF000538">
    <property type="entry name" value="GlpK"/>
    <property type="match status" value="1"/>
</dbReference>
<dbReference type="InterPro" id="IPR050406">
    <property type="entry name" value="FGGY_Carb_Kinase"/>
</dbReference>
<dbReference type="OrthoDB" id="9805576at2"/>
<dbReference type="Proteomes" id="UP000252884">
    <property type="component" value="Unassembled WGS sequence"/>
</dbReference>
<comment type="catalytic activity">
    <reaction evidence="8 10">
        <text>D-xylulose + ATP = D-xylulose 5-phosphate + ADP + H(+)</text>
        <dbReference type="Rhea" id="RHEA:10964"/>
        <dbReference type="ChEBI" id="CHEBI:15378"/>
        <dbReference type="ChEBI" id="CHEBI:17140"/>
        <dbReference type="ChEBI" id="CHEBI:30616"/>
        <dbReference type="ChEBI" id="CHEBI:57737"/>
        <dbReference type="ChEBI" id="CHEBI:456216"/>
        <dbReference type="EC" id="2.7.1.17"/>
    </reaction>
</comment>
<dbReference type="InterPro" id="IPR006000">
    <property type="entry name" value="Xylulokinase"/>
</dbReference>
<dbReference type="InterPro" id="IPR018484">
    <property type="entry name" value="FGGY_N"/>
</dbReference>
<evidence type="ECO:0000256" key="3">
    <source>
        <dbReference type="ARBA" id="ARBA00022679"/>
    </source>
</evidence>
<evidence type="ECO:0000259" key="11">
    <source>
        <dbReference type="Pfam" id="PF00370"/>
    </source>
</evidence>
<dbReference type="NCBIfam" id="TIGR01312">
    <property type="entry name" value="XylB"/>
    <property type="match status" value="1"/>
</dbReference>
<keyword evidence="7 8" id="KW-0119">Carbohydrate metabolism</keyword>
<evidence type="ECO:0000256" key="1">
    <source>
        <dbReference type="ARBA" id="ARBA00009156"/>
    </source>
</evidence>
<dbReference type="PANTHER" id="PTHR43095">
    <property type="entry name" value="SUGAR KINASE"/>
    <property type="match status" value="1"/>
</dbReference>
<comment type="caution">
    <text evidence="13">The sequence shown here is derived from an EMBL/GenBank/DDBJ whole genome shotgun (WGS) entry which is preliminary data.</text>
</comment>
<evidence type="ECO:0000256" key="6">
    <source>
        <dbReference type="ARBA" id="ARBA00022840"/>
    </source>
</evidence>
<evidence type="ECO:0000256" key="9">
    <source>
        <dbReference type="RuleBase" id="RU003733"/>
    </source>
</evidence>
<dbReference type="PANTHER" id="PTHR43095:SF6">
    <property type="entry name" value="XYLULOSE KINASE"/>
    <property type="match status" value="1"/>
</dbReference>
<feature type="active site" description="Proton acceptor" evidence="8">
    <location>
        <position position="236"/>
    </location>
</feature>
<dbReference type="Gene3D" id="3.30.420.40">
    <property type="match status" value="2"/>
</dbReference>
<evidence type="ECO:0000313" key="14">
    <source>
        <dbReference type="Proteomes" id="UP000252884"/>
    </source>
</evidence>
<dbReference type="PROSITE" id="PS00445">
    <property type="entry name" value="FGGY_KINASES_2"/>
    <property type="match status" value="1"/>
</dbReference>
<keyword evidence="2 8" id="KW-0859">Xylose metabolism</keyword>
<dbReference type="CDD" id="cd07808">
    <property type="entry name" value="ASKHA_NBD_FGGY_EcXK-like"/>
    <property type="match status" value="1"/>
</dbReference>
<evidence type="ECO:0000256" key="10">
    <source>
        <dbReference type="RuleBase" id="RU364073"/>
    </source>
</evidence>
<keyword evidence="4 8" id="KW-0547">Nucleotide-binding</keyword>
<keyword evidence="14" id="KW-1185">Reference proteome</keyword>
<dbReference type="RefSeq" id="WP_114468309.1">
    <property type="nucleotide sequence ID" value="NZ_QPJK01000003.1"/>
</dbReference>
<dbReference type="GO" id="GO:0004856">
    <property type="term" value="F:D-xylulokinase activity"/>
    <property type="evidence" value="ECO:0007669"/>
    <property type="project" value="UniProtKB-UniRule"/>
</dbReference>
<dbReference type="GO" id="GO:0042732">
    <property type="term" value="P:D-xylose metabolic process"/>
    <property type="evidence" value="ECO:0007669"/>
    <property type="project" value="UniProtKB-KW"/>
</dbReference>
<feature type="domain" description="Carbohydrate kinase FGGY N-terminal" evidence="11">
    <location>
        <begin position="1"/>
        <end position="243"/>
    </location>
</feature>
<dbReference type="GO" id="GO:0005524">
    <property type="term" value="F:ATP binding"/>
    <property type="evidence" value="ECO:0007669"/>
    <property type="project" value="UniProtKB-UniRule"/>
</dbReference>